<organism evidence="1">
    <name type="scientific">uncultured Chloroflexia bacterium</name>
    <dbReference type="NCBI Taxonomy" id="1672391"/>
    <lineage>
        <taxon>Bacteria</taxon>
        <taxon>Bacillati</taxon>
        <taxon>Chloroflexota</taxon>
        <taxon>Chloroflexia</taxon>
        <taxon>environmental samples</taxon>
    </lineage>
</organism>
<gene>
    <name evidence="1" type="ORF">AVDCRST_MAG93-1631</name>
</gene>
<reference evidence="1" key="1">
    <citation type="submission" date="2020-02" db="EMBL/GenBank/DDBJ databases">
        <authorList>
            <person name="Meier V. D."/>
        </authorList>
    </citation>
    <scope>NUCLEOTIDE SEQUENCE</scope>
    <source>
        <strain evidence="1">AVDCRST_MAG93</strain>
    </source>
</reference>
<proteinExistence type="predicted"/>
<name>A0A6J4IE33_9CHLR</name>
<dbReference type="AlphaFoldDB" id="A0A6J4IE33"/>
<protein>
    <submittedName>
        <fullName evidence="1">Uncharacterized protein</fullName>
    </submittedName>
</protein>
<dbReference type="EMBL" id="CADCTR010000552">
    <property type="protein sequence ID" value="CAA9248313.1"/>
    <property type="molecule type" value="Genomic_DNA"/>
</dbReference>
<evidence type="ECO:0000313" key="1">
    <source>
        <dbReference type="EMBL" id="CAA9248313.1"/>
    </source>
</evidence>
<sequence>MSPSLDDFLNLVDTLELPDLPYPYLHTDRALIKLFLYGLVRSIVGFKTLHTHLQERPDVLDLMGLDFSTSPHNARQAFQELV</sequence>
<accession>A0A6J4IE33</accession>